<dbReference type="InterPro" id="IPR003591">
    <property type="entry name" value="Leu-rich_rpt_typical-subtyp"/>
</dbReference>
<feature type="chain" id="PRO_5029763906" description="LRRCT domain-containing protein" evidence="5">
    <location>
        <begin position="18"/>
        <end position="696"/>
    </location>
</feature>
<dbReference type="Proteomes" id="UP000549394">
    <property type="component" value="Unassembled WGS sequence"/>
</dbReference>
<protein>
    <recommendedName>
        <fullName evidence="6">LRRCT domain-containing protein</fullName>
    </recommendedName>
</protein>
<dbReference type="AlphaFoldDB" id="A0A7I8VLC1"/>
<keyword evidence="1" id="KW-0433">Leucine-rich repeat</keyword>
<proteinExistence type="predicted"/>
<evidence type="ECO:0000313" key="8">
    <source>
        <dbReference type="Proteomes" id="UP000549394"/>
    </source>
</evidence>
<comment type="caution">
    <text evidence="7">The sequence shown here is derived from an EMBL/GenBank/DDBJ whole genome shotgun (WGS) entry which is preliminary data.</text>
</comment>
<sequence>MRKLNIIILHIFCTTYAILRPSLENCPTNCDCKERIYNCTSRLIHIIPKVDLAVKVYYSYNRIHDLPENWLENATNLKSIHLDNNLLETINQLSFTGANKLQLLNFSCNSIEELIIHYSSPILKLTTLDLSSNLLTVIPQNLSSFAPNLQTLDLSSNLIKTINFDISYNIMKSLTYLDISNNNIKEIMGNDVKYLGNTVIKTLKLDNCNTNSIHPNFLSTFSNIKYLHMKNNELNEDAMERMFQNVSLNNNLTSLHIQGMKKSITVTYEIFRHIKNLEVLDMSNGNLIAVEPQIFKTILKIKTINMANNKLSRLKGIDYLRNHSLSYLNLRSNRIEDLSYISLRSLKYFDLSYNRVKTVPANWLTDNKMLKKLNLRNNKISKISEKSLRRSNIEFIDVSHNKLKVLNSFGASSIKHIDSSFNEIKSISIDLWKNLDSSLQKLNLSNNNLAKIPKYAAVNLKELAQVDLSYNPIGKHLVKTANRKTILNVFNYVQELLMDSCEIDIIPDSVTKKFNFLTTLSLSNNIISNLQDLHLNNLKHLLNLNLTKNQLENVNPKDLKDIAFLESIDLSFNPWNCLCNIQSFIKWLNKTSVSIEFYSKNSQRYICQQPYELYRIPLKNINLKELNCDVKKSKTIIKTTIISVICFVSFSLFLLLVVRFCNIGEKVRILQSKWQIRYREVSSLDTHEVHCDSSTV</sequence>
<evidence type="ECO:0000256" key="3">
    <source>
        <dbReference type="ARBA" id="ARBA00022737"/>
    </source>
</evidence>
<dbReference type="OrthoDB" id="6240959at2759"/>
<gene>
    <name evidence="7" type="ORF">DGYR_LOCUS5647</name>
</gene>
<dbReference type="SUPFAM" id="SSF52058">
    <property type="entry name" value="L domain-like"/>
    <property type="match status" value="2"/>
</dbReference>
<dbReference type="EMBL" id="CAJFCJ010000007">
    <property type="protein sequence ID" value="CAD5117083.1"/>
    <property type="molecule type" value="Genomic_DNA"/>
</dbReference>
<dbReference type="PROSITE" id="PS51450">
    <property type="entry name" value="LRR"/>
    <property type="match status" value="8"/>
</dbReference>
<dbReference type="SMART" id="SM00369">
    <property type="entry name" value="LRR_TYP"/>
    <property type="match status" value="9"/>
</dbReference>
<reference evidence="7 8" key="1">
    <citation type="submission" date="2020-08" db="EMBL/GenBank/DDBJ databases">
        <authorList>
            <person name="Hejnol A."/>
        </authorList>
    </citation>
    <scope>NUCLEOTIDE SEQUENCE [LARGE SCALE GENOMIC DNA]</scope>
</reference>
<dbReference type="InterPro" id="IPR001611">
    <property type="entry name" value="Leu-rich_rpt"/>
</dbReference>
<keyword evidence="4" id="KW-1133">Transmembrane helix</keyword>
<evidence type="ECO:0000259" key="6">
    <source>
        <dbReference type="SMART" id="SM00082"/>
    </source>
</evidence>
<evidence type="ECO:0000256" key="4">
    <source>
        <dbReference type="SAM" id="Phobius"/>
    </source>
</evidence>
<accession>A0A7I8VLC1</accession>
<feature type="signal peptide" evidence="5">
    <location>
        <begin position="1"/>
        <end position="17"/>
    </location>
</feature>
<dbReference type="SMART" id="SM00082">
    <property type="entry name" value="LRRCT"/>
    <property type="match status" value="1"/>
</dbReference>
<organism evidence="7 8">
    <name type="scientific">Dimorphilus gyrociliatus</name>
    <dbReference type="NCBI Taxonomy" id="2664684"/>
    <lineage>
        <taxon>Eukaryota</taxon>
        <taxon>Metazoa</taxon>
        <taxon>Spiralia</taxon>
        <taxon>Lophotrochozoa</taxon>
        <taxon>Annelida</taxon>
        <taxon>Polychaeta</taxon>
        <taxon>Polychaeta incertae sedis</taxon>
        <taxon>Dinophilidae</taxon>
        <taxon>Dimorphilus</taxon>
    </lineage>
</organism>
<dbReference type="InterPro" id="IPR050333">
    <property type="entry name" value="SLRP"/>
</dbReference>
<dbReference type="PANTHER" id="PTHR45712:SF22">
    <property type="entry name" value="INSULIN-LIKE GROWTH FACTOR-BINDING PROTEIN COMPLEX ACID LABILE SUBUNIT"/>
    <property type="match status" value="1"/>
</dbReference>
<dbReference type="Pfam" id="PF13855">
    <property type="entry name" value="LRR_8"/>
    <property type="match status" value="6"/>
</dbReference>
<keyword evidence="3" id="KW-0677">Repeat</keyword>
<feature type="transmembrane region" description="Helical" evidence="4">
    <location>
        <begin position="641"/>
        <end position="661"/>
    </location>
</feature>
<keyword evidence="4" id="KW-0472">Membrane</keyword>
<keyword evidence="4" id="KW-0812">Transmembrane</keyword>
<evidence type="ECO:0000256" key="2">
    <source>
        <dbReference type="ARBA" id="ARBA00022729"/>
    </source>
</evidence>
<dbReference type="SMART" id="SM00365">
    <property type="entry name" value="LRR_SD22"/>
    <property type="match status" value="7"/>
</dbReference>
<dbReference type="SMART" id="SM00364">
    <property type="entry name" value="LRR_BAC"/>
    <property type="match status" value="8"/>
</dbReference>
<name>A0A7I8VLC1_9ANNE</name>
<dbReference type="Gene3D" id="3.80.10.10">
    <property type="entry name" value="Ribonuclease Inhibitor"/>
    <property type="match status" value="5"/>
</dbReference>
<keyword evidence="8" id="KW-1185">Reference proteome</keyword>
<evidence type="ECO:0000256" key="5">
    <source>
        <dbReference type="SAM" id="SignalP"/>
    </source>
</evidence>
<dbReference type="InterPro" id="IPR032675">
    <property type="entry name" value="LRR_dom_sf"/>
</dbReference>
<dbReference type="InterPro" id="IPR000483">
    <property type="entry name" value="Cys-rich_flank_reg_C"/>
</dbReference>
<evidence type="ECO:0000313" key="7">
    <source>
        <dbReference type="EMBL" id="CAD5117083.1"/>
    </source>
</evidence>
<keyword evidence="2 5" id="KW-0732">Signal</keyword>
<feature type="domain" description="LRRCT" evidence="6">
    <location>
        <begin position="573"/>
        <end position="629"/>
    </location>
</feature>
<dbReference type="PANTHER" id="PTHR45712">
    <property type="entry name" value="AGAP008170-PA"/>
    <property type="match status" value="1"/>
</dbReference>
<evidence type="ECO:0000256" key="1">
    <source>
        <dbReference type="ARBA" id="ARBA00022614"/>
    </source>
</evidence>